<name>A0A8J5MM43_HOMAM</name>
<gene>
    <name evidence="7" type="primary">Tmem211-L</name>
    <name evidence="7" type="ORF">Hamer_G006011</name>
</gene>
<dbReference type="PANTHER" id="PTHR12489:SF1">
    <property type="entry name" value="LP10272P"/>
    <property type="match status" value="1"/>
</dbReference>
<feature type="region of interest" description="Disordered" evidence="5">
    <location>
        <begin position="80"/>
        <end position="104"/>
    </location>
</feature>
<evidence type="ECO:0000313" key="8">
    <source>
        <dbReference type="Proteomes" id="UP000747542"/>
    </source>
</evidence>
<evidence type="ECO:0000256" key="6">
    <source>
        <dbReference type="SAM" id="Phobius"/>
    </source>
</evidence>
<organism evidence="7 8">
    <name type="scientific">Homarus americanus</name>
    <name type="common">American lobster</name>
    <dbReference type="NCBI Taxonomy" id="6706"/>
    <lineage>
        <taxon>Eukaryota</taxon>
        <taxon>Metazoa</taxon>
        <taxon>Ecdysozoa</taxon>
        <taxon>Arthropoda</taxon>
        <taxon>Crustacea</taxon>
        <taxon>Multicrustacea</taxon>
        <taxon>Malacostraca</taxon>
        <taxon>Eumalacostraca</taxon>
        <taxon>Eucarida</taxon>
        <taxon>Decapoda</taxon>
        <taxon>Pleocyemata</taxon>
        <taxon>Astacidea</taxon>
        <taxon>Nephropoidea</taxon>
        <taxon>Nephropidae</taxon>
        <taxon>Homarus</taxon>
    </lineage>
</organism>
<evidence type="ECO:0000256" key="4">
    <source>
        <dbReference type="ARBA" id="ARBA00023136"/>
    </source>
</evidence>
<evidence type="ECO:0000256" key="3">
    <source>
        <dbReference type="ARBA" id="ARBA00022989"/>
    </source>
</evidence>
<keyword evidence="2 6" id="KW-0812">Transmembrane</keyword>
<accession>A0A8J5MM43</accession>
<feature type="region of interest" description="Disordered" evidence="5">
    <location>
        <begin position="304"/>
        <end position="364"/>
    </location>
</feature>
<feature type="region of interest" description="Disordered" evidence="5">
    <location>
        <begin position="172"/>
        <end position="198"/>
    </location>
</feature>
<feature type="transmembrane region" description="Helical" evidence="6">
    <location>
        <begin position="12"/>
        <end position="34"/>
    </location>
</feature>
<feature type="compositionally biased region" description="Polar residues" evidence="5">
    <location>
        <begin position="351"/>
        <end position="364"/>
    </location>
</feature>
<proteinExistence type="predicted"/>
<feature type="compositionally biased region" description="Basic residues" evidence="5">
    <location>
        <begin position="312"/>
        <end position="339"/>
    </location>
</feature>
<feature type="transmembrane region" description="Helical" evidence="6">
    <location>
        <begin position="508"/>
        <end position="531"/>
    </location>
</feature>
<keyword evidence="4 6" id="KW-0472">Membrane</keyword>
<dbReference type="InterPro" id="IPR019372">
    <property type="entry name" value="LHFPL"/>
</dbReference>
<dbReference type="PANTHER" id="PTHR12489">
    <property type="entry name" value="LIPOMA HMGIC FUSION PARTNER-LIKE PROTEIN"/>
    <property type="match status" value="1"/>
</dbReference>
<evidence type="ECO:0000313" key="7">
    <source>
        <dbReference type="EMBL" id="KAG7156290.1"/>
    </source>
</evidence>
<keyword evidence="3 6" id="KW-1133">Transmembrane helix</keyword>
<sequence>MRARSVQLVTSWWVVGVWALLGITTGVISVVTVLQPSWYVRYSLLHAQEAHGVVFQVVVSSVGPLGFCRLAAVDTSHVSHTDASFNRPPPSRVHKPDEGMTSSPASVWTFEVSDPLDDTSTNPEMLSTTSLKGPFQTSRLPDESLQEWPPLGIHHTTLSVGSVHLGHTLPVPSPTKGDGADVSSDEGELPEGFGASRNTDKEVTNEAHDTDNILFHVTETYVKVVKEERDNESILQSLEEELDLGVVTGMKEERVILKNEYANTAPGRNTTRHKQEGEVGGQDVDNDTGLTRVNIKTTLSQIIENKNVTEKKNRKRKNKNKKRKKKNKRPKPKKERTKLKKADRGKGSVSGDRQTNNKPEQPNALQHITNSSNVQQLIAELLTQSEDDRRYQDNADEDYHPRLPILVCSGVGVGSGSSAVWVLVGVVYGVAGVVQVIAGVASLALNATQVHTRRYTVALWVGNVQVAVVMSQGVALVLFPLGLGSPLARGECGGSSSVYWSGECSFGWSYMLGIVATTLAAYCPCLARLTIFRRYALKEWESINFY</sequence>
<evidence type="ECO:0000256" key="2">
    <source>
        <dbReference type="ARBA" id="ARBA00022692"/>
    </source>
</evidence>
<evidence type="ECO:0000256" key="5">
    <source>
        <dbReference type="SAM" id="MobiDB-lite"/>
    </source>
</evidence>
<keyword evidence="8" id="KW-1185">Reference proteome</keyword>
<protein>
    <submittedName>
        <fullName evidence="7">Transmembrane protein 211-like</fullName>
    </submittedName>
</protein>
<dbReference type="Pfam" id="PF10242">
    <property type="entry name" value="L_HMGIC_fpl"/>
    <property type="match status" value="1"/>
</dbReference>
<dbReference type="OrthoDB" id="5975578at2759"/>
<dbReference type="AlphaFoldDB" id="A0A8J5MM43"/>
<reference evidence="7" key="1">
    <citation type="journal article" date="2021" name="Sci. Adv.">
        <title>The American lobster genome reveals insights on longevity, neural, and immune adaptations.</title>
        <authorList>
            <person name="Polinski J.M."/>
            <person name="Zimin A.V."/>
            <person name="Clark K.F."/>
            <person name="Kohn A.B."/>
            <person name="Sadowski N."/>
            <person name="Timp W."/>
            <person name="Ptitsyn A."/>
            <person name="Khanna P."/>
            <person name="Romanova D.Y."/>
            <person name="Williams P."/>
            <person name="Greenwood S.J."/>
            <person name="Moroz L.L."/>
            <person name="Walt D.R."/>
            <person name="Bodnar A.G."/>
        </authorList>
    </citation>
    <scope>NUCLEOTIDE SEQUENCE</scope>
    <source>
        <strain evidence="7">GMGI-L3</strain>
    </source>
</reference>
<dbReference type="GO" id="GO:0016020">
    <property type="term" value="C:membrane"/>
    <property type="evidence" value="ECO:0007669"/>
    <property type="project" value="UniProtKB-SubCell"/>
</dbReference>
<dbReference type="EMBL" id="JAHLQT010039184">
    <property type="protein sequence ID" value="KAG7156290.1"/>
    <property type="molecule type" value="Genomic_DNA"/>
</dbReference>
<feature type="transmembrane region" description="Helical" evidence="6">
    <location>
        <begin position="419"/>
        <end position="445"/>
    </location>
</feature>
<feature type="region of interest" description="Disordered" evidence="5">
    <location>
        <begin position="261"/>
        <end position="292"/>
    </location>
</feature>
<dbReference type="Proteomes" id="UP000747542">
    <property type="component" value="Unassembled WGS sequence"/>
</dbReference>
<comment type="subcellular location">
    <subcellularLocation>
        <location evidence="1">Membrane</location>
        <topology evidence="1">Multi-pass membrane protein</topology>
    </subcellularLocation>
</comment>
<evidence type="ECO:0000256" key="1">
    <source>
        <dbReference type="ARBA" id="ARBA00004141"/>
    </source>
</evidence>
<comment type="caution">
    <text evidence="7">The sequence shown here is derived from an EMBL/GenBank/DDBJ whole genome shotgun (WGS) entry which is preliminary data.</text>
</comment>
<feature type="transmembrane region" description="Helical" evidence="6">
    <location>
        <begin position="457"/>
        <end position="479"/>
    </location>
</feature>